<dbReference type="SUPFAM" id="SSF140670">
    <property type="entry name" value="YoaC-like"/>
    <property type="match status" value="1"/>
</dbReference>
<proteinExistence type="predicted"/>
<dbReference type="InterPro" id="IPR015079">
    <property type="entry name" value="DUF1889"/>
</dbReference>
<dbReference type="Proteomes" id="UP000245399">
    <property type="component" value="Chromosome"/>
</dbReference>
<dbReference type="AlphaFoldDB" id="A0AB33FX91"/>
<dbReference type="Gene3D" id="1.20.1290.30">
    <property type="match status" value="1"/>
</dbReference>
<dbReference type="Pfam" id="PF08986">
    <property type="entry name" value="DUF1889"/>
    <property type="match status" value="1"/>
</dbReference>
<dbReference type="InterPro" id="IPR037210">
    <property type="entry name" value="YoaC-like_sf"/>
</dbReference>
<evidence type="ECO:0000313" key="2">
    <source>
        <dbReference type="Proteomes" id="UP000245399"/>
    </source>
</evidence>
<dbReference type="RefSeq" id="WP_047729765.1">
    <property type="nucleotide sequence ID" value="NZ_CP011642.1"/>
</dbReference>
<dbReference type="EMBL" id="CP029449">
    <property type="protein sequence ID" value="AWL69345.1"/>
    <property type="molecule type" value="Genomic_DNA"/>
</dbReference>
<name>A0AB33FX91_SERMA</name>
<evidence type="ECO:0000313" key="1">
    <source>
        <dbReference type="EMBL" id="AWL69345.1"/>
    </source>
</evidence>
<organism evidence="1 2">
    <name type="scientific">Serratia marcescens</name>
    <dbReference type="NCBI Taxonomy" id="615"/>
    <lineage>
        <taxon>Bacteria</taxon>
        <taxon>Pseudomonadati</taxon>
        <taxon>Pseudomonadota</taxon>
        <taxon>Gammaproteobacteria</taxon>
        <taxon>Enterobacterales</taxon>
        <taxon>Yersiniaceae</taxon>
        <taxon>Serratia</taxon>
    </lineage>
</organism>
<accession>A0AB33FX91</accession>
<sequence>MNPILERALEHLNSINNSSAGMLSHPLDESRTKEMLKFLNAEGVELDHSEILAWGRAKGWEPRNAKELADLADRIGAGGRVVIKYPGRLGDKIKAELRALK</sequence>
<protein>
    <submittedName>
        <fullName evidence="1">DUF1889 domain-containing protein</fullName>
    </submittedName>
</protein>
<reference evidence="1 2" key="1">
    <citation type="submission" date="2018-05" db="EMBL/GenBank/DDBJ databases">
        <title>Klebsiella quasipneumonaiae provides a window into carbapenemase gene transfer, plasmid rearrangements and nosocomial acquisition from the hospital environment.</title>
        <authorList>
            <person name="Mathers A.J."/>
            <person name="Vegesana K."/>
            <person name="Stoesser N."/>
            <person name="Crook D."/>
            <person name="Vaughan A."/>
            <person name="Barry K."/>
            <person name="Parikh H."/>
            <person name="Sebra R."/>
            <person name="Kotay S."/>
            <person name="Walker A.S."/>
            <person name="Sheppard A.E."/>
        </authorList>
    </citation>
    <scope>NUCLEOTIDE SEQUENCE [LARGE SCALE GENOMIC DNA]</scope>
    <source>
        <strain evidence="1 2">CAV1761</strain>
    </source>
</reference>
<gene>
    <name evidence="1" type="ORF">DKC05_17685</name>
</gene>